<reference evidence="3" key="1">
    <citation type="submission" date="2017-02" db="UniProtKB">
        <authorList>
            <consortium name="WormBaseParasite"/>
        </authorList>
    </citation>
    <scope>IDENTIFICATION</scope>
</reference>
<evidence type="ECO:0000313" key="2">
    <source>
        <dbReference type="Proteomes" id="UP000278807"/>
    </source>
</evidence>
<dbReference type="OrthoDB" id="10489241at2759"/>
<keyword evidence="2" id="KW-1185">Reference proteome</keyword>
<dbReference type="Proteomes" id="UP000278807">
    <property type="component" value="Unassembled WGS sequence"/>
</dbReference>
<proteinExistence type="predicted"/>
<sequence length="357" mass="41844">MCLSRLCCIRFEGCRLLGAEGTRMIFTYLMCLQTELCDQEHLFNSDWTKPEQLFENWRPLIEMAICVIGAVQSCVANCNENRTLFVQLGGFTILLNILEPLMRCIVTILDKDDPVIRELVSWRGAKPLPLVPIRESIFKAKGSDEITMEEQLEIRLNEYRLVNSTQNEVNIVAFLCHCWRVNQEKVNEFLDEKKTEDWTPMSETEEVFVLAHHILNRINFGENMKLGIDDQITVLDIENFFKMKEAAMLIRVQMELKEMMIIPIREDIQELDHLIELSKERYENVLKRKLDIINAAIDRDSRLEEEIYILPREIMKQRKVAFEGESEAKLRTKDHNYLRVSRALRVHANEASKSNFD</sequence>
<reference evidence="1 2" key="2">
    <citation type="submission" date="2018-11" db="EMBL/GenBank/DDBJ databases">
        <authorList>
            <consortium name="Pathogen Informatics"/>
        </authorList>
    </citation>
    <scope>NUCLEOTIDE SEQUENCE [LARGE SCALE GENOMIC DNA]</scope>
</reference>
<protein>
    <submittedName>
        <fullName evidence="3">RIH_assoc domain-containing protein</fullName>
    </submittedName>
</protein>
<accession>A0A0R3TZI1</accession>
<evidence type="ECO:0000313" key="3">
    <source>
        <dbReference type="WBParaSite" id="HNAJ_0001328001-mRNA-1"/>
    </source>
</evidence>
<organism evidence="3">
    <name type="scientific">Rodentolepis nana</name>
    <name type="common">Dwarf tapeworm</name>
    <name type="synonym">Hymenolepis nana</name>
    <dbReference type="NCBI Taxonomy" id="102285"/>
    <lineage>
        <taxon>Eukaryota</taxon>
        <taxon>Metazoa</taxon>
        <taxon>Spiralia</taxon>
        <taxon>Lophotrochozoa</taxon>
        <taxon>Platyhelminthes</taxon>
        <taxon>Cestoda</taxon>
        <taxon>Eucestoda</taxon>
        <taxon>Cyclophyllidea</taxon>
        <taxon>Hymenolepididae</taxon>
        <taxon>Rodentolepis</taxon>
    </lineage>
</organism>
<evidence type="ECO:0000313" key="1">
    <source>
        <dbReference type="EMBL" id="VDO15360.1"/>
    </source>
</evidence>
<dbReference type="EMBL" id="UZAE01015167">
    <property type="protein sequence ID" value="VDO15360.1"/>
    <property type="molecule type" value="Genomic_DNA"/>
</dbReference>
<dbReference type="AlphaFoldDB" id="A0A0R3TZI1"/>
<name>A0A0R3TZI1_RODNA</name>
<gene>
    <name evidence="1" type="ORF">HNAJ_LOCUS13254</name>
</gene>
<dbReference type="WBParaSite" id="HNAJ_0001328001-mRNA-1">
    <property type="protein sequence ID" value="HNAJ_0001328001-mRNA-1"/>
    <property type="gene ID" value="HNAJ_0001328001"/>
</dbReference>